<dbReference type="GO" id="GO:0022857">
    <property type="term" value="F:transmembrane transporter activity"/>
    <property type="evidence" value="ECO:0007669"/>
    <property type="project" value="TreeGrafter"/>
</dbReference>
<dbReference type="Gene3D" id="3.40.50.300">
    <property type="entry name" value="P-loop containing nucleotide triphosphate hydrolases"/>
    <property type="match status" value="1"/>
</dbReference>
<sequence>MKGDEIMTRETTARVCCQSLNKSYVVPGREGLTRQVLQDVSFQACDGELVSVVGPSGSGKSTLLYCLSGLESCDDGKVELCGVDITQLSLPDISRLRRDNVGFVFQDYNLIQSLTSIENVMLPAQLSGADADPAAAKALLNKLGLSNQINAKPQTLSGGEQQRVAVARILFNQSKIVFADEPTGALDSQASKVIANLLREAARAGSTVVIVTHDIELAAQSDRVLVLYDGRVNSILEHPSPREVFETLNMLNNGNSPHEANSD</sequence>
<dbReference type="InterPro" id="IPR027417">
    <property type="entry name" value="P-loop_NTPase"/>
</dbReference>
<dbReference type="InterPro" id="IPR017911">
    <property type="entry name" value="MacB-like_ATP-bd"/>
</dbReference>
<protein>
    <submittedName>
        <fullName evidence="5">ABC transporter ATP-binding protein</fullName>
    </submittedName>
</protein>
<dbReference type="GO" id="GO:0005524">
    <property type="term" value="F:ATP binding"/>
    <property type="evidence" value="ECO:0007669"/>
    <property type="project" value="UniProtKB-KW"/>
</dbReference>
<evidence type="ECO:0000313" key="6">
    <source>
        <dbReference type="Proteomes" id="UP001200537"/>
    </source>
</evidence>
<organism evidence="5 6">
    <name type="scientific">Varibaculum cambriense</name>
    <dbReference type="NCBI Taxonomy" id="184870"/>
    <lineage>
        <taxon>Bacteria</taxon>
        <taxon>Bacillati</taxon>
        <taxon>Actinomycetota</taxon>
        <taxon>Actinomycetes</taxon>
        <taxon>Actinomycetales</taxon>
        <taxon>Actinomycetaceae</taxon>
        <taxon>Varibaculum</taxon>
    </lineage>
</organism>
<evidence type="ECO:0000256" key="2">
    <source>
        <dbReference type="ARBA" id="ARBA00022741"/>
    </source>
</evidence>
<accession>A0AAJ1EXS1</accession>
<dbReference type="AlphaFoldDB" id="A0AAJ1EXS1"/>
<name>A0AAJ1EXS1_9ACTO</name>
<evidence type="ECO:0000259" key="4">
    <source>
        <dbReference type="PROSITE" id="PS50893"/>
    </source>
</evidence>
<dbReference type="GO" id="GO:0005886">
    <property type="term" value="C:plasma membrane"/>
    <property type="evidence" value="ECO:0007669"/>
    <property type="project" value="TreeGrafter"/>
</dbReference>
<dbReference type="CDD" id="cd03255">
    <property type="entry name" value="ABC_MJ0796_LolCDE_FtsE"/>
    <property type="match status" value="1"/>
</dbReference>
<feature type="domain" description="ABC transporter" evidence="4">
    <location>
        <begin position="15"/>
        <end position="254"/>
    </location>
</feature>
<dbReference type="InterPro" id="IPR017871">
    <property type="entry name" value="ABC_transporter-like_CS"/>
</dbReference>
<dbReference type="InterPro" id="IPR003593">
    <property type="entry name" value="AAA+_ATPase"/>
</dbReference>
<proteinExistence type="predicted"/>
<dbReference type="GO" id="GO:0016887">
    <property type="term" value="F:ATP hydrolysis activity"/>
    <property type="evidence" value="ECO:0007669"/>
    <property type="project" value="InterPro"/>
</dbReference>
<dbReference type="EMBL" id="JAKNHJ010000015">
    <property type="protein sequence ID" value="MCG4618354.1"/>
    <property type="molecule type" value="Genomic_DNA"/>
</dbReference>
<comment type="caution">
    <text evidence="5">The sequence shown here is derived from an EMBL/GenBank/DDBJ whole genome shotgun (WGS) entry which is preliminary data.</text>
</comment>
<dbReference type="PANTHER" id="PTHR24220">
    <property type="entry name" value="IMPORT ATP-BINDING PROTEIN"/>
    <property type="match status" value="1"/>
</dbReference>
<evidence type="ECO:0000256" key="3">
    <source>
        <dbReference type="ARBA" id="ARBA00022840"/>
    </source>
</evidence>
<dbReference type="SUPFAM" id="SSF52540">
    <property type="entry name" value="P-loop containing nucleoside triphosphate hydrolases"/>
    <property type="match status" value="1"/>
</dbReference>
<reference evidence="5" key="1">
    <citation type="submission" date="2022-01" db="EMBL/GenBank/DDBJ databases">
        <title>Collection of gut derived symbiotic bacterial strains cultured from healthy donors.</title>
        <authorList>
            <person name="Lin H."/>
            <person name="Kohout C."/>
            <person name="Waligurski E."/>
            <person name="Pamer E.G."/>
        </authorList>
    </citation>
    <scope>NUCLEOTIDE SEQUENCE</scope>
    <source>
        <strain evidence="5">DFI.7.46</strain>
    </source>
</reference>
<evidence type="ECO:0000256" key="1">
    <source>
        <dbReference type="ARBA" id="ARBA00022448"/>
    </source>
</evidence>
<evidence type="ECO:0000313" key="5">
    <source>
        <dbReference type="EMBL" id="MCG4618354.1"/>
    </source>
</evidence>
<dbReference type="PROSITE" id="PS00211">
    <property type="entry name" value="ABC_TRANSPORTER_1"/>
    <property type="match status" value="1"/>
</dbReference>
<dbReference type="RefSeq" id="WP_143236765.1">
    <property type="nucleotide sequence ID" value="NZ_JAHAJB010000004.1"/>
</dbReference>
<dbReference type="SMART" id="SM00382">
    <property type="entry name" value="AAA"/>
    <property type="match status" value="1"/>
</dbReference>
<dbReference type="InterPro" id="IPR003439">
    <property type="entry name" value="ABC_transporter-like_ATP-bd"/>
</dbReference>
<gene>
    <name evidence="5" type="ORF">L0M99_07610</name>
</gene>
<dbReference type="Pfam" id="PF00005">
    <property type="entry name" value="ABC_tran"/>
    <property type="match status" value="1"/>
</dbReference>
<keyword evidence="2" id="KW-0547">Nucleotide-binding</keyword>
<keyword evidence="1" id="KW-0813">Transport</keyword>
<dbReference type="PROSITE" id="PS50893">
    <property type="entry name" value="ABC_TRANSPORTER_2"/>
    <property type="match status" value="1"/>
</dbReference>
<dbReference type="Proteomes" id="UP001200537">
    <property type="component" value="Unassembled WGS sequence"/>
</dbReference>
<dbReference type="InterPro" id="IPR015854">
    <property type="entry name" value="ABC_transpr_LolD-like"/>
</dbReference>
<keyword evidence="3 5" id="KW-0067">ATP-binding</keyword>